<reference evidence="2 3" key="1">
    <citation type="submission" date="2018-06" db="EMBL/GenBank/DDBJ databases">
        <title>Genomic Encyclopedia of Type Strains, Phase IV (KMG-IV): sequencing the most valuable type-strain genomes for metagenomic binning, comparative biology and taxonomic classification.</title>
        <authorList>
            <person name="Goeker M."/>
        </authorList>
    </citation>
    <scope>NUCLEOTIDE SEQUENCE [LARGE SCALE GENOMIC DNA]</scope>
    <source>
        <strain evidence="2 3">DSM 22112</strain>
    </source>
</reference>
<keyword evidence="1" id="KW-0812">Transmembrane</keyword>
<dbReference type="RefSeq" id="WP_113919241.1">
    <property type="nucleotide sequence ID" value="NZ_QNRX01000001.1"/>
</dbReference>
<evidence type="ECO:0000313" key="3">
    <source>
        <dbReference type="Proteomes" id="UP000253490"/>
    </source>
</evidence>
<organism evidence="2 3">
    <name type="scientific">Alkalibaculum bacchi</name>
    <dbReference type="NCBI Taxonomy" id="645887"/>
    <lineage>
        <taxon>Bacteria</taxon>
        <taxon>Bacillati</taxon>
        <taxon>Bacillota</taxon>
        <taxon>Clostridia</taxon>
        <taxon>Eubacteriales</taxon>
        <taxon>Eubacteriaceae</taxon>
        <taxon>Alkalibaculum</taxon>
    </lineage>
</organism>
<dbReference type="EMBL" id="QNRX01000001">
    <property type="protein sequence ID" value="RBP70027.1"/>
    <property type="molecule type" value="Genomic_DNA"/>
</dbReference>
<dbReference type="Proteomes" id="UP000253490">
    <property type="component" value="Unassembled WGS sequence"/>
</dbReference>
<gene>
    <name evidence="2" type="ORF">DES36_10178</name>
</gene>
<evidence type="ECO:0000313" key="2">
    <source>
        <dbReference type="EMBL" id="RBP70027.1"/>
    </source>
</evidence>
<accession>A0A366IFU2</accession>
<feature type="transmembrane region" description="Helical" evidence="1">
    <location>
        <begin position="12"/>
        <end position="36"/>
    </location>
</feature>
<feature type="transmembrane region" description="Helical" evidence="1">
    <location>
        <begin position="83"/>
        <end position="103"/>
    </location>
</feature>
<keyword evidence="1" id="KW-0472">Membrane</keyword>
<feature type="transmembrane region" description="Helical" evidence="1">
    <location>
        <begin position="56"/>
        <end position="76"/>
    </location>
</feature>
<proteinExistence type="predicted"/>
<comment type="caution">
    <text evidence="2">The sequence shown here is derived from an EMBL/GenBank/DDBJ whole genome shotgun (WGS) entry which is preliminary data.</text>
</comment>
<protein>
    <submittedName>
        <fullName evidence="2">Uncharacterized protein</fullName>
    </submittedName>
</protein>
<feature type="transmembrane region" description="Helical" evidence="1">
    <location>
        <begin position="115"/>
        <end position="137"/>
    </location>
</feature>
<evidence type="ECO:0000256" key="1">
    <source>
        <dbReference type="SAM" id="Phobius"/>
    </source>
</evidence>
<name>A0A366IFU2_9FIRM</name>
<keyword evidence="3" id="KW-1185">Reference proteome</keyword>
<sequence length="146" mass="17084">MFKEQNHKTIIYAILGFILFVILLIANMAEFLTYFLITDSFTFLELPIKNASVIEFIIFAILSTLISLFSIALMRVRKYNANIAYALCLIFIIMNALKLIFYFPSITLNKEHFFFLLKQYIPLVTNTVTIFFGAMQISEIKYDKYK</sequence>
<dbReference type="AlphaFoldDB" id="A0A366IFU2"/>
<keyword evidence="1" id="KW-1133">Transmembrane helix</keyword>